<dbReference type="InterPro" id="IPR023963">
    <property type="entry name" value="Methanobactin_OB3b"/>
</dbReference>
<gene>
    <name evidence="1" type="primary">mbnA</name>
    <name evidence="1" type="ORF">FM996_19180</name>
</gene>
<evidence type="ECO:0000313" key="2">
    <source>
        <dbReference type="Proteomes" id="UP000316781"/>
    </source>
</evidence>
<dbReference type="RefSeq" id="WP_142864354.1">
    <property type="nucleotide sequence ID" value="NZ_VJMF01000093.1"/>
</dbReference>
<sequence length="31" mass="3194">MAIKISKKEVLPVLGRLGAMCASCSICGPNC</sequence>
<protein>
    <submittedName>
        <fullName evidence="1">Methanobactin</fullName>
    </submittedName>
</protein>
<reference evidence="1 2" key="1">
    <citation type="submission" date="2019-07" db="EMBL/GenBank/DDBJ databases">
        <title>Ln-dependent methylotrophs.</title>
        <authorList>
            <person name="Tani A."/>
        </authorList>
    </citation>
    <scope>NUCLEOTIDE SEQUENCE [LARGE SCALE GENOMIC DNA]</scope>
    <source>
        <strain evidence="1 2">SM89A</strain>
    </source>
</reference>
<proteinExistence type="predicted"/>
<evidence type="ECO:0000313" key="1">
    <source>
        <dbReference type="EMBL" id="TRL26655.1"/>
    </source>
</evidence>
<dbReference type="Proteomes" id="UP000316781">
    <property type="component" value="Unassembled WGS sequence"/>
</dbReference>
<comment type="caution">
    <text evidence="1">The sequence shown here is derived from an EMBL/GenBank/DDBJ whole genome shotgun (WGS) entry which is preliminary data.</text>
</comment>
<dbReference type="AlphaFoldDB" id="A0A549SDV1"/>
<dbReference type="EMBL" id="VJMF01000093">
    <property type="protein sequence ID" value="TRL26655.1"/>
    <property type="molecule type" value="Genomic_DNA"/>
</dbReference>
<accession>A0A549SDV1</accession>
<dbReference type="Pfam" id="PF25751">
    <property type="entry name" value="Methanobactin"/>
    <property type="match status" value="1"/>
</dbReference>
<organism evidence="1 2">
    <name type="scientific">Methylosinus sporium</name>
    <dbReference type="NCBI Taxonomy" id="428"/>
    <lineage>
        <taxon>Bacteria</taxon>
        <taxon>Pseudomonadati</taxon>
        <taxon>Pseudomonadota</taxon>
        <taxon>Alphaproteobacteria</taxon>
        <taxon>Hyphomicrobiales</taxon>
        <taxon>Methylocystaceae</taxon>
        <taxon>Methylosinus</taxon>
    </lineage>
</organism>
<dbReference type="NCBIfam" id="TIGR04071">
    <property type="entry name" value="methanobac_OB3b"/>
    <property type="match status" value="1"/>
</dbReference>
<name>A0A549SDV1_METSR</name>